<organism evidence="2 3">
    <name type="scientific">Mycoplasmopsis bovigenitalium</name>
    <dbReference type="NCBI Taxonomy" id="2112"/>
    <lineage>
        <taxon>Bacteria</taxon>
        <taxon>Bacillati</taxon>
        <taxon>Mycoplasmatota</taxon>
        <taxon>Mycoplasmoidales</taxon>
        <taxon>Metamycoplasmataceae</taxon>
        <taxon>Mycoplasmopsis</taxon>
    </lineage>
</organism>
<accession>A0A449A9Y6</accession>
<evidence type="ECO:0000256" key="1">
    <source>
        <dbReference type="SAM" id="Phobius"/>
    </source>
</evidence>
<dbReference type="RefSeq" id="WP_129687897.1">
    <property type="nucleotide sequence ID" value="NZ_LR214970.1"/>
</dbReference>
<proteinExistence type="predicted"/>
<sequence>MKKLTSISPWIWVVCCLLIIGTVGLLYFVLNYEIEKTFNINLHVDENKKMILLAPEKYSFYIEKGKKITIKHDQKFYDLVIKDFANINGTLTINFGSIPKNLKLVKNTNLDAVLYYGQTKILSLILP</sequence>
<dbReference type="Proteomes" id="UP000290942">
    <property type="component" value="Chromosome"/>
</dbReference>
<evidence type="ECO:0000313" key="3">
    <source>
        <dbReference type="Proteomes" id="UP000290942"/>
    </source>
</evidence>
<protein>
    <submittedName>
        <fullName evidence="2">Uncharacterized protein</fullName>
    </submittedName>
</protein>
<dbReference type="EMBL" id="LR214970">
    <property type="protein sequence ID" value="VEU61087.1"/>
    <property type="molecule type" value="Genomic_DNA"/>
</dbReference>
<dbReference type="NCBIfam" id="NF045999">
    <property type="entry name" value="MAG1140_fam"/>
    <property type="match status" value="1"/>
</dbReference>
<keyword evidence="1" id="KW-1133">Transmembrane helix</keyword>
<feature type="transmembrane region" description="Helical" evidence="1">
    <location>
        <begin position="7"/>
        <end position="30"/>
    </location>
</feature>
<keyword evidence="1" id="KW-0472">Membrane</keyword>
<name>A0A449A9Y6_9BACT</name>
<evidence type="ECO:0000313" key="2">
    <source>
        <dbReference type="EMBL" id="VEU61087.1"/>
    </source>
</evidence>
<keyword evidence="1" id="KW-0812">Transmembrane</keyword>
<reference evidence="2 3" key="1">
    <citation type="submission" date="2019-01" db="EMBL/GenBank/DDBJ databases">
        <authorList>
            <consortium name="Pathogen Informatics"/>
        </authorList>
    </citation>
    <scope>NUCLEOTIDE SEQUENCE [LARGE SCALE GENOMIC DNA]</scope>
    <source>
        <strain evidence="2 3">NCTC10122</strain>
    </source>
</reference>
<gene>
    <name evidence="2" type="ORF">NCTC10122_00679</name>
</gene>
<dbReference type="AlphaFoldDB" id="A0A449A9Y6"/>